<gene>
    <name evidence="1" type="ORF">BpHYR1_031756</name>
</gene>
<protein>
    <submittedName>
        <fullName evidence="1">ADP-ribose mitochondrial isoform X1</fullName>
    </submittedName>
</protein>
<evidence type="ECO:0000313" key="1">
    <source>
        <dbReference type="EMBL" id="RMZ97508.1"/>
    </source>
</evidence>
<evidence type="ECO:0000313" key="2">
    <source>
        <dbReference type="Proteomes" id="UP000276133"/>
    </source>
</evidence>
<organism evidence="1 2">
    <name type="scientific">Brachionus plicatilis</name>
    <name type="common">Marine rotifer</name>
    <name type="synonym">Brachionus muelleri</name>
    <dbReference type="NCBI Taxonomy" id="10195"/>
    <lineage>
        <taxon>Eukaryota</taxon>
        <taxon>Metazoa</taxon>
        <taxon>Spiralia</taxon>
        <taxon>Gnathifera</taxon>
        <taxon>Rotifera</taxon>
        <taxon>Eurotatoria</taxon>
        <taxon>Monogononta</taxon>
        <taxon>Pseudotrocha</taxon>
        <taxon>Ploima</taxon>
        <taxon>Brachionidae</taxon>
        <taxon>Brachionus</taxon>
    </lineage>
</organism>
<name>A0A3M7PER7_BRAPC</name>
<accession>A0A3M7PER7</accession>
<dbReference type="Proteomes" id="UP000276133">
    <property type="component" value="Unassembled WGS sequence"/>
</dbReference>
<dbReference type="STRING" id="10195.A0A3M7PER7"/>
<dbReference type="Pfam" id="PF25969">
    <property type="entry name" value="NUDT9_N"/>
    <property type="match status" value="1"/>
</dbReference>
<dbReference type="InterPro" id="IPR039989">
    <property type="entry name" value="NUDT9"/>
</dbReference>
<sequence length="294" mass="34242">MESFKSTLAKDYQKKSRSRSIPKSHFKCFSTPDNYPVFYPSSVQNKQIRPLFTKLVKPTDKICSYFKSECFLNIDHLLPIQDTANKPCRDPGDVSDIDFEEPQRSSFHPKFFFRYGEKNKLYPVNPVGITGLRGKGILSYWGVNHKIELIISRYKLNSKPKELEIIVMKNVDGTKFLLPGLFDQHNRDLTEHIVNAFAEEICLTAPSRVKKKLCQLLKTKSECIYQSYIDDPRNTDNAWIESSIFHVNFDHSFDELTFEESNEKFGWLLFSQCQNLYSDYTNVLNLLAQKFKVT</sequence>
<comment type="caution">
    <text evidence="1">The sequence shown here is derived from an EMBL/GenBank/DDBJ whole genome shotgun (WGS) entry which is preliminary data.</text>
</comment>
<dbReference type="Gene3D" id="3.90.79.10">
    <property type="entry name" value="Nucleoside Triphosphate Pyrophosphohydrolase"/>
    <property type="match status" value="1"/>
</dbReference>
<keyword evidence="2" id="KW-1185">Reference proteome</keyword>
<dbReference type="OrthoDB" id="6261290at2759"/>
<dbReference type="PANTHER" id="PTHR13030">
    <property type="entry name" value="NUDIX HYDROLASE"/>
    <property type="match status" value="1"/>
</dbReference>
<dbReference type="GO" id="GO:0047631">
    <property type="term" value="F:ADP-ribose diphosphatase activity"/>
    <property type="evidence" value="ECO:0007669"/>
    <property type="project" value="InterPro"/>
</dbReference>
<feature type="non-terminal residue" evidence="1">
    <location>
        <position position="294"/>
    </location>
</feature>
<proteinExistence type="predicted"/>
<dbReference type="EMBL" id="REGN01011372">
    <property type="protein sequence ID" value="RMZ97508.1"/>
    <property type="molecule type" value="Genomic_DNA"/>
</dbReference>
<dbReference type="PANTHER" id="PTHR13030:SF8">
    <property type="entry name" value="ADP-RIBOSE PYROPHOSPHATASE, MITOCHONDRIAL"/>
    <property type="match status" value="1"/>
</dbReference>
<dbReference type="AlphaFoldDB" id="A0A3M7PER7"/>
<reference evidence="1 2" key="1">
    <citation type="journal article" date="2018" name="Sci. Rep.">
        <title>Genomic signatures of local adaptation to the degree of environmental predictability in rotifers.</title>
        <authorList>
            <person name="Franch-Gras L."/>
            <person name="Hahn C."/>
            <person name="Garcia-Roger E.M."/>
            <person name="Carmona M.J."/>
            <person name="Serra M."/>
            <person name="Gomez A."/>
        </authorList>
    </citation>
    <scope>NUCLEOTIDE SEQUENCE [LARGE SCALE GENOMIC DNA]</scope>
    <source>
        <strain evidence="1">HYR1</strain>
    </source>
</reference>